<evidence type="ECO:0000313" key="3">
    <source>
        <dbReference type="Proteomes" id="UP001139054"/>
    </source>
</evidence>
<feature type="compositionally biased region" description="Basic and acidic residues" evidence="1">
    <location>
        <begin position="59"/>
        <end position="70"/>
    </location>
</feature>
<accession>A0A9X1RJL2</accession>
<dbReference type="Proteomes" id="UP001139054">
    <property type="component" value="Unassembled WGS sequence"/>
</dbReference>
<feature type="region of interest" description="Disordered" evidence="1">
    <location>
        <begin position="59"/>
        <end position="86"/>
    </location>
</feature>
<gene>
    <name evidence="2" type="ORF">L6654_40575</name>
</gene>
<name>A0A9X1RJL2_9BRAD</name>
<reference evidence="2" key="1">
    <citation type="submission" date="2022-01" db="EMBL/GenBank/DDBJ databases">
        <title>Genome sequnece data of strain Bradyrhizobium sp. nov.</title>
        <authorList>
            <person name="Zhang J."/>
        </authorList>
    </citation>
    <scope>NUCLEOTIDE SEQUENCE</scope>
    <source>
        <strain evidence="2">WYCCWR 13023</strain>
    </source>
</reference>
<dbReference type="AlphaFoldDB" id="A0A9X1RJL2"/>
<comment type="caution">
    <text evidence="2">The sequence shown here is derived from an EMBL/GenBank/DDBJ whole genome shotgun (WGS) entry which is preliminary data.</text>
</comment>
<evidence type="ECO:0000256" key="1">
    <source>
        <dbReference type="SAM" id="MobiDB-lite"/>
    </source>
</evidence>
<protein>
    <submittedName>
        <fullName evidence="2">Uncharacterized protein</fullName>
    </submittedName>
</protein>
<evidence type="ECO:0000313" key="2">
    <source>
        <dbReference type="EMBL" id="MCG2632885.1"/>
    </source>
</evidence>
<dbReference type="EMBL" id="JAKLTY010000051">
    <property type="protein sequence ID" value="MCG2632885.1"/>
    <property type="molecule type" value="Genomic_DNA"/>
</dbReference>
<proteinExistence type="predicted"/>
<organism evidence="2 3">
    <name type="scientific">Bradyrhizobium zhengyangense</name>
    <dbReference type="NCBI Taxonomy" id="2911009"/>
    <lineage>
        <taxon>Bacteria</taxon>
        <taxon>Pseudomonadati</taxon>
        <taxon>Pseudomonadota</taxon>
        <taxon>Alphaproteobacteria</taxon>
        <taxon>Hyphomicrobiales</taxon>
        <taxon>Nitrobacteraceae</taxon>
        <taxon>Bradyrhizobium</taxon>
    </lineage>
</organism>
<sequence>MQFGFAHRAFEPQQEAIVEDGRMIDAVGIADQRVGKSGQINQAVPFGVIAREPRDFETEHQAHARERHFGGEAGKARTRHRAQTGEAKILVDNDDAFIGPAEVTRFAGKRILPVG</sequence>